<dbReference type="PROSITE" id="PS01359">
    <property type="entry name" value="ZF_PHD_1"/>
    <property type="match status" value="1"/>
</dbReference>
<accession>A0A8R1DXD3</accession>
<name>A0A8R1DXD3_CAEJA</name>
<dbReference type="InterPro" id="IPR024610">
    <property type="entry name" value="ING_N_histone-binding"/>
</dbReference>
<feature type="binding site" evidence="7">
    <location>
        <position position="184"/>
    </location>
    <ligand>
        <name>Zn(2+)</name>
        <dbReference type="ChEBI" id="CHEBI:29105"/>
        <label>1</label>
    </ligand>
</feature>
<dbReference type="SUPFAM" id="SSF57903">
    <property type="entry name" value="FYVE/PHD zinc finger"/>
    <property type="match status" value="1"/>
</dbReference>
<evidence type="ECO:0000256" key="3">
    <source>
        <dbReference type="ARBA" id="ARBA00022723"/>
    </source>
</evidence>
<evidence type="ECO:0000256" key="2">
    <source>
        <dbReference type="ARBA" id="ARBA00010210"/>
    </source>
</evidence>
<feature type="binding site" evidence="7">
    <location>
        <position position="195"/>
    </location>
    <ligand>
        <name>Zn(2+)</name>
        <dbReference type="ChEBI" id="CHEBI:29105"/>
        <label>2</label>
    </ligand>
</feature>
<keyword evidence="3 7" id="KW-0479">Metal-binding</keyword>
<evidence type="ECO:0000313" key="11">
    <source>
        <dbReference type="EnsemblMetazoa" id="CJA14472.1"/>
    </source>
</evidence>
<dbReference type="AlphaFoldDB" id="A0A8R1DXD3"/>
<protein>
    <submittedName>
        <fullName evidence="11">PHD domain-containing protein</fullName>
    </submittedName>
</protein>
<feature type="binding site" evidence="7">
    <location>
        <position position="209"/>
    </location>
    <ligand>
        <name>Zn(2+)</name>
        <dbReference type="ChEBI" id="CHEBI:29105"/>
        <label>1</label>
    </ligand>
</feature>
<keyword evidence="12" id="KW-1185">Reference proteome</keyword>
<dbReference type="GO" id="GO:0001708">
    <property type="term" value="P:cell fate specification"/>
    <property type="evidence" value="ECO:0007669"/>
    <property type="project" value="EnsemblMetazoa"/>
</dbReference>
<dbReference type="GO" id="GO:0005634">
    <property type="term" value="C:nucleus"/>
    <property type="evidence" value="ECO:0007669"/>
    <property type="project" value="UniProtKB-SubCell"/>
</dbReference>
<dbReference type="EnsemblMetazoa" id="CJA14472.1">
    <property type="protein sequence ID" value="CJA14472.1"/>
    <property type="gene ID" value="WBGene00133676"/>
</dbReference>
<feature type="coiled-coil region" evidence="8">
    <location>
        <begin position="28"/>
        <end position="55"/>
    </location>
</feature>
<organism evidence="11 12">
    <name type="scientific">Caenorhabditis japonica</name>
    <dbReference type="NCBI Taxonomy" id="281687"/>
    <lineage>
        <taxon>Eukaryota</taxon>
        <taxon>Metazoa</taxon>
        <taxon>Ecdysozoa</taxon>
        <taxon>Nematoda</taxon>
        <taxon>Chromadorea</taxon>
        <taxon>Rhabditida</taxon>
        <taxon>Rhabditina</taxon>
        <taxon>Rhabditomorpha</taxon>
        <taxon>Rhabditoidea</taxon>
        <taxon>Rhabditidae</taxon>
        <taxon>Peloderinae</taxon>
        <taxon>Caenorhabditis</taxon>
    </lineage>
</organism>
<dbReference type="GO" id="GO:0035267">
    <property type="term" value="C:NuA4 histone acetyltransferase complex"/>
    <property type="evidence" value="ECO:0007669"/>
    <property type="project" value="TreeGrafter"/>
</dbReference>
<reference evidence="12" key="1">
    <citation type="submission" date="2010-08" db="EMBL/GenBank/DDBJ databases">
        <authorList>
            <consortium name="Caenorhabditis japonica Sequencing Consortium"/>
            <person name="Wilson R.K."/>
        </authorList>
    </citation>
    <scope>NUCLEOTIDE SEQUENCE [LARGE SCALE GENOMIC DNA]</scope>
    <source>
        <strain evidence="12">DF5081</strain>
    </source>
</reference>
<feature type="binding site" evidence="7">
    <location>
        <position position="182"/>
    </location>
    <ligand>
        <name>Zn(2+)</name>
        <dbReference type="ChEBI" id="CHEBI:29105"/>
        <label>1</label>
    </ligand>
</feature>
<dbReference type="InterPro" id="IPR011011">
    <property type="entry name" value="Znf_FYVE_PHD"/>
</dbReference>
<dbReference type="PANTHER" id="PTHR10333:SF107">
    <property type="entry name" value="ING FAMILY MEMBER LSY-13"/>
    <property type="match status" value="1"/>
</dbReference>
<dbReference type="PANTHER" id="PTHR10333">
    <property type="entry name" value="INHIBITOR OF GROWTH PROTEIN"/>
    <property type="match status" value="1"/>
</dbReference>
<dbReference type="InterPro" id="IPR019786">
    <property type="entry name" value="Zinc_finger_PHD-type_CS"/>
</dbReference>
<dbReference type="GO" id="GO:0010628">
    <property type="term" value="P:positive regulation of gene expression"/>
    <property type="evidence" value="ECO:0007669"/>
    <property type="project" value="EnsemblMetazoa"/>
</dbReference>
<evidence type="ECO:0000313" key="12">
    <source>
        <dbReference type="Proteomes" id="UP000005237"/>
    </source>
</evidence>
<evidence type="ECO:0000256" key="8">
    <source>
        <dbReference type="SAM" id="Coils"/>
    </source>
</evidence>
<feature type="region of interest" description="Disordered" evidence="9">
    <location>
        <begin position="126"/>
        <end position="172"/>
    </location>
</feature>
<comment type="subcellular location">
    <subcellularLocation>
        <location evidence="1">Nucleus</location>
    </subcellularLocation>
</comment>
<keyword evidence="5 7" id="KW-0862">Zinc</keyword>
<dbReference type="Gene3D" id="6.10.140.1740">
    <property type="match status" value="1"/>
</dbReference>
<feature type="binding site" evidence="7">
    <location>
        <position position="206"/>
    </location>
    <ligand>
        <name>Zn(2+)</name>
        <dbReference type="ChEBI" id="CHEBI:29105"/>
        <label>1</label>
    </ligand>
</feature>
<dbReference type="InterPro" id="IPR001965">
    <property type="entry name" value="Znf_PHD"/>
</dbReference>
<keyword evidence="8" id="KW-0175">Coiled coil</keyword>
<feature type="binding site" evidence="7">
    <location>
        <position position="200"/>
    </location>
    <ligand>
        <name>Zn(2+)</name>
        <dbReference type="ChEBI" id="CHEBI:29105"/>
        <label>2</label>
    </ligand>
</feature>
<feature type="binding site" evidence="7">
    <location>
        <position position="226"/>
    </location>
    <ligand>
        <name>Zn(2+)</name>
        <dbReference type="ChEBI" id="CHEBI:29105"/>
        <label>2</label>
    </ligand>
</feature>
<dbReference type="InterPro" id="IPR013083">
    <property type="entry name" value="Znf_RING/FYVE/PHD"/>
</dbReference>
<keyword evidence="6" id="KW-0539">Nucleus</keyword>
<evidence type="ECO:0000259" key="10">
    <source>
        <dbReference type="SMART" id="SM00249"/>
    </source>
</evidence>
<evidence type="ECO:0000256" key="6">
    <source>
        <dbReference type="ARBA" id="ARBA00023242"/>
    </source>
</evidence>
<dbReference type="Proteomes" id="UP000005237">
    <property type="component" value="Unassembled WGS sequence"/>
</dbReference>
<feature type="binding site" evidence="7">
    <location>
        <position position="222"/>
    </location>
    <ligand>
        <name>Zn(2+)</name>
        <dbReference type="ChEBI" id="CHEBI:29105"/>
        <label>2</label>
    </ligand>
</feature>
<dbReference type="SMART" id="SM00249">
    <property type="entry name" value="PHD"/>
    <property type="match status" value="1"/>
</dbReference>
<evidence type="ECO:0000256" key="9">
    <source>
        <dbReference type="SAM" id="MobiDB-lite"/>
    </source>
</evidence>
<comment type="similarity">
    <text evidence="2">Belongs to the ING family.</text>
</comment>
<proteinExistence type="inferred from homology"/>
<feature type="compositionally biased region" description="Acidic residues" evidence="9">
    <location>
        <begin position="140"/>
        <end position="156"/>
    </location>
</feature>
<keyword evidence="4" id="KW-0863">Zinc-finger</keyword>
<evidence type="ECO:0000256" key="5">
    <source>
        <dbReference type="ARBA" id="ARBA00022833"/>
    </source>
</evidence>
<dbReference type="GO" id="GO:0008270">
    <property type="term" value="F:zinc ion binding"/>
    <property type="evidence" value="ECO:0007669"/>
    <property type="project" value="UniProtKB-KW"/>
</dbReference>
<dbReference type="InterPro" id="IPR028651">
    <property type="entry name" value="ING_fam"/>
</dbReference>
<evidence type="ECO:0000256" key="4">
    <source>
        <dbReference type="ARBA" id="ARBA00022771"/>
    </source>
</evidence>
<dbReference type="Pfam" id="PF12998">
    <property type="entry name" value="ING"/>
    <property type="match status" value="1"/>
</dbReference>
<dbReference type="OMA" id="PHCRMTR"/>
<dbReference type="GO" id="GO:0061968">
    <property type="term" value="P:maintenance of left/right asymmetry"/>
    <property type="evidence" value="ECO:0007669"/>
    <property type="project" value="EnsemblMetazoa"/>
</dbReference>
<evidence type="ECO:0000256" key="7">
    <source>
        <dbReference type="PIRSR" id="PIRSR628651-51"/>
    </source>
</evidence>
<sequence>MTSDNPNDPVAHIINVFATINNEIPAKTKSALLEIERLDREVIRLKETVRQKQINYMANHDRLTGEQRMRAFIALQEEIQKIADLSDKKVEIVSDVKESVNAVYENLLIEEKNFIENIPTAAEIAEMSCPNSHRKKASDGESEGSEEEDDGVDAETGDTAMQNGRKRRKMKKKDADVPKSYCWCQLEKNDQMVCCENESCQYEWFHFSCIGMSVAPSGDWFCCDGCRSVGKPAKTSDKPGRKSLKRKKV</sequence>
<evidence type="ECO:0000256" key="1">
    <source>
        <dbReference type="ARBA" id="ARBA00004123"/>
    </source>
</evidence>
<reference evidence="11" key="2">
    <citation type="submission" date="2022-06" db="UniProtKB">
        <authorList>
            <consortium name="EnsemblMetazoa"/>
        </authorList>
    </citation>
    <scope>IDENTIFICATION</scope>
    <source>
        <strain evidence="11">DF5081</strain>
    </source>
</reference>
<dbReference type="Gene3D" id="3.30.40.10">
    <property type="entry name" value="Zinc/RING finger domain, C3HC4 (zinc finger)"/>
    <property type="match status" value="1"/>
</dbReference>
<feature type="domain" description="Zinc finger PHD-type" evidence="10">
    <location>
        <begin position="181"/>
        <end position="227"/>
    </location>
</feature>